<accession>A0A9D4MUR1</accession>
<name>A0A9D4MUR1_DREPO</name>
<evidence type="ECO:0000313" key="1">
    <source>
        <dbReference type="EMBL" id="KAH3882580.1"/>
    </source>
</evidence>
<dbReference type="EMBL" id="JAIWYP010000001">
    <property type="protein sequence ID" value="KAH3882580.1"/>
    <property type="molecule type" value="Genomic_DNA"/>
</dbReference>
<organism evidence="1 2">
    <name type="scientific">Dreissena polymorpha</name>
    <name type="common">Zebra mussel</name>
    <name type="synonym">Mytilus polymorpha</name>
    <dbReference type="NCBI Taxonomy" id="45954"/>
    <lineage>
        <taxon>Eukaryota</taxon>
        <taxon>Metazoa</taxon>
        <taxon>Spiralia</taxon>
        <taxon>Lophotrochozoa</taxon>
        <taxon>Mollusca</taxon>
        <taxon>Bivalvia</taxon>
        <taxon>Autobranchia</taxon>
        <taxon>Heteroconchia</taxon>
        <taxon>Euheterodonta</taxon>
        <taxon>Imparidentia</taxon>
        <taxon>Neoheterodontei</taxon>
        <taxon>Myida</taxon>
        <taxon>Dreissenoidea</taxon>
        <taxon>Dreissenidae</taxon>
        <taxon>Dreissena</taxon>
    </lineage>
</organism>
<keyword evidence="2" id="KW-1185">Reference proteome</keyword>
<protein>
    <submittedName>
        <fullName evidence="1">Uncharacterized protein</fullName>
    </submittedName>
</protein>
<comment type="caution">
    <text evidence="1">The sequence shown here is derived from an EMBL/GenBank/DDBJ whole genome shotgun (WGS) entry which is preliminary data.</text>
</comment>
<reference evidence="1" key="1">
    <citation type="journal article" date="2019" name="bioRxiv">
        <title>The Genome of the Zebra Mussel, Dreissena polymorpha: A Resource for Invasive Species Research.</title>
        <authorList>
            <person name="McCartney M.A."/>
            <person name="Auch B."/>
            <person name="Kono T."/>
            <person name="Mallez S."/>
            <person name="Zhang Y."/>
            <person name="Obille A."/>
            <person name="Becker A."/>
            <person name="Abrahante J.E."/>
            <person name="Garbe J."/>
            <person name="Badalamenti J.P."/>
            <person name="Herman A."/>
            <person name="Mangelson H."/>
            <person name="Liachko I."/>
            <person name="Sullivan S."/>
            <person name="Sone E.D."/>
            <person name="Koren S."/>
            <person name="Silverstein K.A.T."/>
            <person name="Beckman K.B."/>
            <person name="Gohl D.M."/>
        </authorList>
    </citation>
    <scope>NUCLEOTIDE SEQUENCE</scope>
    <source>
        <strain evidence="1">Duluth1</strain>
        <tissue evidence="1">Whole animal</tissue>
    </source>
</reference>
<evidence type="ECO:0000313" key="2">
    <source>
        <dbReference type="Proteomes" id="UP000828390"/>
    </source>
</evidence>
<reference evidence="1" key="2">
    <citation type="submission" date="2020-11" db="EMBL/GenBank/DDBJ databases">
        <authorList>
            <person name="McCartney M.A."/>
            <person name="Auch B."/>
            <person name="Kono T."/>
            <person name="Mallez S."/>
            <person name="Becker A."/>
            <person name="Gohl D.M."/>
            <person name="Silverstein K.A.T."/>
            <person name="Koren S."/>
            <person name="Bechman K.B."/>
            <person name="Herman A."/>
            <person name="Abrahante J.E."/>
            <person name="Garbe J."/>
        </authorList>
    </citation>
    <scope>NUCLEOTIDE SEQUENCE</scope>
    <source>
        <strain evidence="1">Duluth1</strain>
        <tissue evidence="1">Whole animal</tissue>
    </source>
</reference>
<gene>
    <name evidence="1" type="ORF">DPMN_006522</name>
</gene>
<dbReference type="Proteomes" id="UP000828390">
    <property type="component" value="Unassembled WGS sequence"/>
</dbReference>
<proteinExistence type="predicted"/>
<sequence length="82" mass="9288">MFNDNKEWPAEYTVSSSTIPSLGTVAKHEDSVVTKIIREAIIGKGIVCVIATSFWQNEGKRCVWQGIHDSGLCRRAHLDWWI</sequence>
<dbReference type="AlphaFoldDB" id="A0A9D4MUR1"/>